<protein>
    <submittedName>
        <fullName evidence="2">Uncharacterized protein</fullName>
    </submittedName>
</protein>
<feature type="compositionally biased region" description="Polar residues" evidence="1">
    <location>
        <begin position="199"/>
        <end position="211"/>
    </location>
</feature>
<evidence type="ECO:0000313" key="3">
    <source>
        <dbReference type="Proteomes" id="UP001175261"/>
    </source>
</evidence>
<dbReference type="AlphaFoldDB" id="A0AA39LCK6"/>
<dbReference type="EMBL" id="JAPDFR010000001">
    <property type="protein sequence ID" value="KAK0392014.1"/>
    <property type="molecule type" value="Genomic_DNA"/>
</dbReference>
<evidence type="ECO:0000256" key="1">
    <source>
        <dbReference type="SAM" id="MobiDB-lite"/>
    </source>
</evidence>
<name>A0AA39LCK6_SARSR</name>
<organism evidence="2 3">
    <name type="scientific">Sarocladium strictum</name>
    <name type="common">Black bundle disease fungus</name>
    <name type="synonym">Acremonium strictum</name>
    <dbReference type="NCBI Taxonomy" id="5046"/>
    <lineage>
        <taxon>Eukaryota</taxon>
        <taxon>Fungi</taxon>
        <taxon>Dikarya</taxon>
        <taxon>Ascomycota</taxon>
        <taxon>Pezizomycotina</taxon>
        <taxon>Sordariomycetes</taxon>
        <taxon>Hypocreomycetidae</taxon>
        <taxon>Hypocreales</taxon>
        <taxon>Sarocladiaceae</taxon>
        <taxon>Sarocladium</taxon>
    </lineage>
</organism>
<feature type="compositionally biased region" description="Basic and acidic residues" evidence="1">
    <location>
        <begin position="212"/>
        <end position="230"/>
    </location>
</feature>
<gene>
    <name evidence="2" type="ORF">NLU13_1512</name>
</gene>
<evidence type="ECO:0000313" key="2">
    <source>
        <dbReference type="EMBL" id="KAK0392014.1"/>
    </source>
</evidence>
<feature type="region of interest" description="Disordered" evidence="1">
    <location>
        <begin position="190"/>
        <end position="240"/>
    </location>
</feature>
<dbReference type="Proteomes" id="UP001175261">
    <property type="component" value="Unassembled WGS sequence"/>
</dbReference>
<keyword evidence="3" id="KW-1185">Reference proteome</keyword>
<reference evidence="2" key="1">
    <citation type="submission" date="2022-10" db="EMBL/GenBank/DDBJ databases">
        <title>Determination and structural analysis of whole genome sequence of Sarocladium strictum F4-1.</title>
        <authorList>
            <person name="Hu L."/>
            <person name="Jiang Y."/>
        </authorList>
    </citation>
    <scope>NUCLEOTIDE SEQUENCE</scope>
    <source>
        <strain evidence="2">F4-1</strain>
    </source>
</reference>
<sequence>MKRCCRTHTAWLSPKPSSTLPRRWKSHDSASLTQEALLNKIEEGLGDAPDRPRVDPIKKSVQTVAGELPISPLFDPEWLAKRRRRTKVYNPKPSGRFRSKVHNNTYARALETPLRACPASRTLLPRFFLQDFEAVAHPKTGKPWWAPGPISFYHLDNDIDLAAMKKAEGLDKTAEDQMQENGRVEEPILNTDEPKTHTSEIGTTSTLQGAQETRDQPHESTDIQGSEEKAAPAQHTHHRGMGARAPVVSYLINKKSLLSQLKPGKVPLLAMRRGMSVDNTIRGSIWRPDMVNVLEGMLRNQATDALIRRANRGEGQNPHKFIEPCPGWENVKDVRLRGCVLWVPKNEVKGGGYPTLDVHAQFGAKLAVYNLPWLLGEAQVKRLREEAPMFRNNEILVLKQWPTWSVKSLHMLLWRIQGFLAEPQRRSSGSL</sequence>
<accession>A0AA39LCK6</accession>
<comment type="caution">
    <text evidence="2">The sequence shown here is derived from an EMBL/GenBank/DDBJ whole genome shotgun (WGS) entry which is preliminary data.</text>
</comment>
<proteinExistence type="predicted"/>